<keyword evidence="2" id="KW-0540">Nuclease</keyword>
<dbReference type="GO" id="GO:0046872">
    <property type="term" value="F:metal ion binding"/>
    <property type="evidence" value="ECO:0007669"/>
    <property type="project" value="UniProtKB-KW"/>
</dbReference>
<dbReference type="GO" id="GO:0000724">
    <property type="term" value="P:double-strand break repair via homologous recombination"/>
    <property type="evidence" value="ECO:0007669"/>
    <property type="project" value="InterPro"/>
</dbReference>
<dbReference type="PANTHER" id="PTHR30591">
    <property type="entry name" value="RECBCD ENZYME SUBUNIT RECC"/>
    <property type="match status" value="1"/>
</dbReference>
<keyword evidence="9" id="KW-0067">ATP-binding</keyword>
<keyword evidence="1" id="KW-0004">4Fe-4S</keyword>
<dbReference type="Proteomes" id="UP000482209">
    <property type="component" value="Unassembled WGS sequence"/>
</dbReference>
<dbReference type="Pfam" id="PF21445">
    <property type="entry name" value="ADDB_N"/>
    <property type="match status" value="1"/>
</dbReference>
<gene>
    <name evidence="17" type="primary">addB</name>
    <name evidence="17" type="ORF">FYJ58_01550</name>
</gene>
<comment type="caution">
    <text evidence="17">The sequence shown here is derived from an EMBL/GenBank/DDBJ whole genome shotgun (WGS) entry which is preliminary data.</text>
</comment>
<keyword evidence="3" id="KW-0479">Metal-binding</keyword>
<evidence type="ECO:0000313" key="17">
    <source>
        <dbReference type="EMBL" id="MSS62580.1"/>
    </source>
</evidence>
<evidence type="ECO:0000256" key="3">
    <source>
        <dbReference type="ARBA" id="ARBA00022723"/>
    </source>
</evidence>
<dbReference type="Gene3D" id="3.90.320.10">
    <property type="match status" value="1"/>
</dbReference>
<keyword evidence="18" id="KW-1185">Reference proteome</keyword>
<keyword evidence="7 17" id="KW-0347">Helicase</keyword>
<evidence type="ECO:0000256" key="13">
    <source>
        <dbReference type="ARBA" id="ARBA00023204"/>
    </source>
</evidence>
<feature type="domain" description="ATP-dependent helicase/deoxyribonuclease subunit B N-terminal" evidence="16">
    <location>
        <begin position="5"/>
        <end position="294"/>
    </location>
</feature>
<dbReference type="InterPro" id="IPR027417">
    <property type="entry name" value="P-loop_NTPase"/>
</dbReference>
<accession>A0A6L5XUT4</accession>
<evidence type="ECO:0000259" key="16">
    <source>
        <dbReference type="Pfam" id="PF21445"/>
    </source>
</evidence>
<evidence type="ECO:0000256" key="2">
    <source>
        <dbReference type="ARBA" id="ARBA00022722"/>
    </source>
</evidence>
<evidence type="ECO:0000256" key="8">
    <source>
        <dbReference type="ARBA" id="ARBA00022839"/>
    </source>
</evidence>
<evidence type="ECO:0000256" key="6">
    <source>
        <dbReference type="ARBA" id="ARBA00022801"/>
    </source>
</evidence>
<feature type="domain" description="UvrD-like helicase C-terminal" evidence="15">
    <location>
        <begin position="307"/>
        <end position="653"/>
    </location>
</feature>
<reference evidence="17 18" key="1">
    <citation type="submission" date="2019-08" db="EMBL/GenBank/DDBJ databases">
        <title>In-depth cultivation of the pig gut microbiome towards novel bacterial diversity and tailored functional studies.</title>
        <authorList>
            <person name="Wylensek D."/>
            <person name="Hitch T.C.A."/>
            <person name="Clavel T."/>
        </authorList>
    </citation>
    <scope>NUCLEOTIDE SEQUENCE [LARGE SCALE GENOMIC DNA]</scope>
    <source>
        <strain evidence="17 18">WCA-693-APC-MOT-I</strain>
    </source>
</reference>
<evidence type="ECO:0000256" key="11">
    <source>
        <dbReference type="ARBA" id="ARBA00023014"/>
    </source>
</evidence>
<dbReference type="Pfam" id="PF13361">
    <property type="entry name" value="UvrD_C"/>
    <property type="match status" value="1"/>
</dbReference>
<dbReference type="RefSeq" id="WP_154516219.1">
    <property type="nucleotide sequence ID" value="NZ_VUMT01000001.1"/>
</dbReference>
<name>A0A6L5XUT4_9FIRM</name>
<evidence type="ECO:0000256" key="1">
    <source>
        <dbReference type="ARBA" id="ARBA00022485"/>
    </source>
</evidence>
<keyword evidence="11" id="KW-0411">Iron-sulfur</keyword>
<dbReference type="GO" id="GO:0004527">
    <property type="term" value="F:exonuclease activity"/>
    <property type="evidence" value="ECO:0007669"/>
    <property type="project" value="UniProtKB-KW"/>
</dbReference>
<evidence type="ECO:0000259" key="14">
    <source>
        <dbReference type="Pfam" id="PF12705"/>
    </source>
</evidence>
<dbReference type="AlphaFoldDB" id="A0A6L5XUT4"/>
<sequence length="1156" mass="133694">MALQLILGGSGAGKSHYLYETMIRSSMEQKDCIHYVIVPEQFTMSTQKDFVMMHPNHGIMNIDILSFMRLSYRILEEVGGEERPVLEDTGKTLILRNILEQKKEELIYFKGNIKRPGFVDEVKSFLSELYQYSVKEEDLEQMIEQVNPGSMLYKKLKDIQTIYDGFQSYLKEKYITTEELMDVLYEALEQSEKIRNSVICFDGFTGFTPSQYQVLERLMEYARDVYITVTIDEREDISRVGEPFKLFHLSKKTIHKLYELADKKNVWIKEPIYPEKVNGTLYRFVKSPALGALEQNLFRYPFYSYKKEQKDITIHALRDQKSEVEFLVRKILHLVREDGYRYRDIAAVSGDVEGYGRLIDGEFKKVGIPCFIDSKRAIMGNPYIKCLDSLLEMVIRNFDYESVFHYMRSGMLDINREKIDQLENYVLAAGIRGYRKYSNPFEKCLRDMEQEELEEINRIREQFFSTIKTAVSVLKGEKKTILAYSKALYEFSIDLKVFEKLEQFEQQFETAGDLLSAKEYGQIYTSVMELFERLTSLMGEEIVSLKEYRELLLTGFREVEVGLIPAGVDQIVVGDIERTRLKDIKVLFLLGVNDGIIPKSGDSGGILSDVERDLLKETKVEIAPTKRENIYTEQFYLYLNLTKPQKRLYLTFSSIGNDGKKKKQSYLIGRILNLFPNLEVIDEREPEVTIEAVLGTDKGQTFLLDGIRKYGKDEFLTGEKEIWKQLYSWYWEKKELNQELVSYVEASYYKPRKSEISRAVAKALYGSPMVGSVTRLEQYAACAYAHFLSYGLRLKEREEFKLTLPDLGTIFHAVLELYAKELKKQNKNWNDVSKEEREQLVEKCVTEVTEEYGNTILKSSGRNEYVIRRIERIAKRTLWALTEQVSKGDFVPLGYEMKFSYMEDIEATHVPLSNGETMGLIGRIDRLDTYEDGNSVYVKVIDYKSGKKVFNIVDLYYGLEMQLVVYLDAAMEQVQKNDPEKEVIPAGIFYYGIDDPIVGKGTSQQISSSLLKELRVNGLVNEEEEVVCHMDSDFNVDGKLAPSVKSDVIPVETLKSGLFSKNSSVASRKDFHQLVAYTKQLMKQFGDEIIAGKTEINPYKLGDKTACDYCNYQGICGFDARSQGFQYRELEEKEKEEIWRQLNGEDGMDEGTKKGN</sequence>
<keyword evidence="6" id="KW-0378">Hydrolase</keyword>
<dbReference type="InterPro" id="IPR014017">
    <property type="entry name" value="DNA_helicase_UvrD-like_C"/>
</dbReference>
<dbReference type="GO" id="GO:0003677">
    <property type="term" value="F:DNA binding"/>
    <property type="evidence" value="ECO:0007669"/>
    <property type="project" value="UniProtKB-KW"/>
</dbReference>
<dbReference type="InterPro" id="IPR038726">
    <property type="entry name" value="PDDEXK_AddAB-type"/>
</dbReference>
<organism evidence="17 18">
    <name type="scientific">Velocimicrobium porci</name>
    <dbReference type="NCBI Taxonomy" id="2606634"/>
    <lineage>
        <taxon>Bacteria</taxon>
        <taxon>Bacillati</taxon>
        <taxon>Bacillota</taxon>
        <taxon>Clostridia</taxon>
        <taxon>Lachnospirales</taxon>
        <taxon>Lachnospiraceae</taxon>
        <taxon>Velocimicrobium</taxon>
    </lineage>
</organism>
<keyword evidence="8 17" id="KW-0269">Exonuclease</keyword>
<dbReference type="NCBIfam" id="TIGR02773">
    <property type="entry name" value="addB_Gpos"/>
    <property type="match status" value="1"/>
</dbReference>
<dbReference type="GO" id="GO:0051539">
    <property type="term" value="F:4 iron, 4 sulfur cluster binding"/>
    <property type="evidence" value="ECO:0007669"/>
    <property type="project" value="UniProtKB-KW"/>
</dbReference>
<keyword evidence="5" id="KW-0227">DNA damage</keyword>
<dbReference type="PANTHER" id="PTHR30591:SF1">
    <property type="entry name" value="RECBCD ENZYME SUBUNIT RECC"/>
    <property type="match status" value="1"/>
</dbReference>
<feature type="domain" description="PD-(D/E)XK endonuclease-like" evidence="14">
    <location>
        <begin position="772"/>
        <end position="1116"/>
    </location>
</feature>
<dbReference type="InterPro" id="IPR049035">
    <property type="entry name" value="ADDB_N"/>
</dbReference>
<keyword evidence="4" id="KW-0547">Nucleotide-binding</keyword>
<dbReference type="SUPFAM" id="SSF52540">
    <property type="entry name" value="P-loop containing nucleoside triphosphate hydrolases"/>
    <property type="match status" value="2"/>
</dbReference>
<evidence type="ECO:0000256" key="7">
    <source>
        <dbReference type="ARBA" id="ARBA00022806"/>
    </source>
</evidence>
<keyword evidence="10" id="KW-0408">Iron</keyword>
<proteinExistence type="predicted"/>
<evidence type="ECO:0000256" key="4">
    <source>
        <dbReference type="ARBA" id="ARBA00022741"/>
    </source>
</evidence>
<protein>
    <submittedName>
        <fullName evidence="17">Helicase-exonuclease AddAB subunit AddB</fullName>
    </submittedName>
</protein>
<evidence type="ECO:0000256" key="10">
    <source>
        <dbReference type="ARBA" id="ARBA00023004"/>
    </source>
</evidence>
<dbReference type="GO" id="GO:0005524">
    <property type="term" value="F:ATP binding"/>
    <property type="evidence" value="ECO:0007669"/>
    <property type="project" value="UniProtKB-KW"/>
</dbReference>
<dbReference type="GO" id="GO:0004386">
    <property type="term" value="F:helicase activity"/>
    <property type="evidence" value="ECO:0007669"/>
    <property type="project" value="UniProtKB-KW"/>
</dbReference>
<keyword evidence="13" id="KW-0234">DNA repair</keyword>
<evidence type="ECO:0000313" key="18">
    <source>
        <dbReference type="Proteomes" id="UP000482209"/>
    </source>
</evidence>
<keyword evidence="12" id="KW-0238">DNA-binding</keyword>
<evidence type="ECO:0000259" key="15">
    <source>
        <dbReference type="Pfam" id="PF13361"/>
    </source>
</evidence>
<dbReference type="InterPro" id="IPR014140">
    <property type="entry name" value="DNA_helicase_suAddB"/>
</dbReference>
<evidence type="ECO:0000256" key="12">
    <source>
        <dbReference type="ARBA" id="ARBA00023125"/>
    </source>
</evidence>
<dbReference type="Pfam" id="PF12705">
    <property type="entry name" value="PDDEXK_1"/>
    <property type="match status" value="1"/>
</dbReference>
<dbReference type="InterPro" id="IPR011604">
    <property type="entry name" value="PDDEXK-like_dom_sf"/>
</dbReference>
<evidence type="ECO:0000256" key="9">
    <source>
        <dbReference type="ARBA" id="ARBA00022840"/>
    </source>
</evidence>
<dbReference type="Gene3D" id="3.40.50.300">
    <property type="entry name" value="P-loop containing nucleotide triphosphate hydrolases"/>
    <property type="match status" value="3"/>
</dbReference>
<evidence type="ECO:0000256" key="5">
    <source>
        <dbReference type="ARBA" id="ARBA00022763"/>
    </source>
</evidence>
<dbReference type="EMBL" id="VUMT01000001">
    <property type="protein sequence ID" value="MSS62580.1"/>
    <property type="molecule type" value="Genomic_DNA"/>
</dbReference>